<name>F2UN08_SALR5</name>
<dbReference type="InterPro" id="IPR057947">
    <property type="entry name" value="TPR_XPO7/RBP17"/>
</dbReference>
<comment type="similarity">
    <text evidence="3">Belongs to the exportin family.</text>
</comment>
<accession>F2UN08</accession>
<evidence type="ECO:0000313" key="10">
    <source>
        <dbReference type="Proteomes" id="UP000007799"/>
    </source>
</evidence>
<dbReference type="InterPro" id="IPR016024">
    <property type="entry name" value="ARM-type_fold"/>
</dbReference>
<sequence>MSSGYIQQFELLCRELYDGQDRDQRQEAQQFILTLDSQPDALQNSKYIFQNTSLGYAQYVAAQTLTSIVSKPLSEVTVEQKLELKTWALQALFEAESQEPYVTTELCKLCGRITKLCWFETDGMDNYPFRTVMDDAMRFVDAGGYRLERGLQLLHFQVAEMNRPDNIQGLAKHRKVSSSFREEDLLNVFQLALTVLDKVVCKTADTADPAMLLGWVLQLCRGCLSYDFIGSCVDETTDDLKTVQVPSTWKETLTTNNMLPLFFELYLNLEPPLSSHALNCLVQLASIRRTIFATADDRMKYLGQLVDGLCRILQTEHGLKDGANYHEFCRLLARLKTTYQLSELVCLGRYRECLDYIARFTLLSLQSWDMASNRSADTLEDQLKQIATIARCQYNTSAGFLSETLQSCASTYVQTLQQGNTSDDKRLLEGQLSWLIHIIAGVIGARSSIVVCDDQDVYDAQLIAIALNLMQTMENARGGRGGGGGGGANVIGENLDLAFIFFLQELRAHYVGEQRHKSVRVQQLLNEQLNIENEMQLLDVIVQKIISNLRYCTNSEDVIRETLDLLSEFCTPFNAVRKLVRLDSVQFLLANHTSEHFPFLDYMEDTRLRTTYYQALGKVINHDFSAEDQRFERFMAPIGATADELARRILNAGPEAAQDHSAKRAILGLARDLRGLVTACVSKSSYMLMFDWIYPDRTPLFIKGVELWYDDPAVAVPCLKFMCEFVFSRNTRMSFGPSSPNGILLFRETSKMVVTYGERLLSLPTPPPDQLYRHRYKGIIACFNILRMALSGDYVNFGVFKLYGDPCLDEALGLFFRMLVTIPLSDIEQYPKLSKAFYGLFLYVTRDHSAYLSQLSPDVFRMVMMCVHSGVKSVISTISINSCTALDSMLTFVYTKSVTRVANKMKPIPEATALAQLLASVEDILLEILRDMFHVLMYENCKNQWSMSRPMLPLILFNPQHFQQIKEEAINGTPMSKRDLVASSFDGLLSEVEESLLVKNRDKFTQKISVFRRNLTTHVAPSPSSSVA</sequence>
<dbReference type="KEGG" id="sre:PTSG_09205"/>
<dbReference type="Proteomes" id="UP000007799">
    <property type="component" value="Unassembled WGS sequence"/>
</dbReference>
<dbReference type="Gene3D" id="1.25.10.10">
    <property type="entry name" value="Leucine-rich Repeat Variant"/>
    <property type="match status" value="2"/>
</dbReference>
<evidence type="ECO:0000256" key="4">
    <source>
        <dbReference type="ARBA" id="ARBA00022448"/>
    </source>
</evidence>
<dbReference type="EMBL" id="GL832983">
    <property type="protein sequence ID" value="EGD78507.1"/>
    <property type="molecule type" value="Genomic_DNA"/>
</dbReference>
<dbReference type="STRING" id="946362.F2UN08"/>
<evidence type="ECO:0000256" key="6">
    <source>
        <dbReference type="ARBA" id="ARBA00022927"/>
    </source>
</evidence>
<keyword evidence="5" id="KW-0963">Cytoplasm</keyword>
<gene>
    <name evidence="9" type="ORF">PTSG_09205</name>
</gene>
<dbReference type="OrthoDB" id="244158at2759"/>
<keyword evidence="7" id="KW-0539">Nucleus</keyword>
<evidence type="ECO:0000256" key="2">
    <source>
        <dbReference type="ARBA" id="ARBA00004496"/>
    </source>
</evidence>
<protein>
    <recommendedName>
        <fullName evidence="8">Exportin-7/Ran-binding protein 17 TPR repeats domain-containing protein</fullName>
    </recommendedName>
</protein>
<dbReference type="GO" id="GO:0006611">
    <property type="term" value="P:protein export from nucleus"/>
    <property type="evidence" value="ECO:0007669"/>
    <property type="project" value="TreeGrafter"/>
</dbReference>
<dbReference type="GO" id="GO:0005737">
    <property type="term" value="C:cytoplasm"/>
    <property type="evidence" value="ECO:0007669"/>
    <property type="project" value="UniProtKB-SubCell"/>
</dbReference>
<dbReference type="GO" id="GO:0005049">
    <property type="term" value="F:nuclear export signal receptor activity"/>
    <property type="evidence" value="ECO:0007669"/>
    <property type="project" value="InterPro"/>
</dbReference>
<dbReference type="RefSeq" id="XP_004989456.1">
    <property type="nucleotide sequence ID" value="XM_004989399.1"/>
</dbReference>
<keyword evidence="6" id="KW-0653">Protein transport</keyword>
<comment type="subcellular location">
    <subcellularLocation>
        <location evidence="2">Cytoplasm</location>
    </subcellularLocation>
    <subcellularLocation>
        <location evidence="1">Nucleus</location>
    </subcellularLocation>
</comment>
<organism evidence="10">
    <name type="scientific">Salpingoeca rosetta (strain ATCC 50818 / BSB-021)</name>
    <dbReference type="NCBI Taxonomy" id="946362"/>
    <lineage>
        <taxon>Eukaryota</taxon>
        <taxon>Choanoflagellata</taxon>
        <taxon>Craspedida</taxon>
        <taxon>Salpingoecidae</taxon>
        <taxon>Salpingoeca</taxon>
    </lineage>
</organism>
<reference evidence="9" key="1">
    <citation type="submission" date="2009-08" db="EMBL/GenBank/DDBJ databases">
        <title>Annotation of Salpingoeca rosetta.</title>
        <authorList>
            <consortium name="The Broad Institute Genome Sequencing Platform"/>
            <person name="Russ C."/>
            <person name="Cuomo C."/>
            <person name="Burger G."/>
            <person name="Gray M.W."/>
            <person name="Holland P.W.H."/>
            <person name="King N."/>
            <person name="Lang F.B.F."/>
            <person name="Roger A.J."/>
            <person name="Ruiz-Trillo I."/>
            <person name="Young S.K."/>
            <person name="Zeng Q."/>
            <person name="Gargeya S."/>
            <person name="Alvarado L."/>
            <person name="Berlin A."/>
            <person name="Chapman S.B."/>
            <person name="Chen Z."/>
            <person name="Freedman E."/>
            <person name="Gellesch M."/>
            <person name="Goldberg J."/>
            <person name="Griggs A."/>
            <person name="Gujja S."/>
            <person name="Heilman E."/>
            <person name="Heiman D."/>
            <person name="Howarth C."/>
            <person name="Mehta T."/>
            <person name="Neiman D."/>
            <person name="Pearson M."/>
            <person name="Roberts A."/>
            <person name="Saif S."/>
            <person name="Shea T."/>
            <person name="Shenoy N."/>
            <person name="Sisk P."/>
            <person name="Stolte C."/>
            <person name="Sykes S."/>
            <person name="White J."/>
            <person name="Yandava C."/>
            <person name="Haas B."/>
            <person name="Nusbaum C."/>
            <person name="Birren B."/>
        </authorList>
    </citation>
    <scope>NUCLEOTIDE SEQUENCE [LARGE SCALE GENOMIC DNA]</scope>
    <source>
        <strain evidence="9">ATCC 50818</strain>
    </source>
</reference>
<dbReference type="GO" id="GO:0005643">
    <property type="term" value="C:nuclear pore"/>
    <property type="evidence" value="ECO:0007669"/>
    <property type="project" value="TreeGrafter"/>
</dbReference>
<keyword evidence="4" id="KW-0813">Transport</keyword>
<dbReference type="SUPFAM" id="SSF48371">
    <property type="entry name" value="ARM repeat"/>
    <property type="match status" value="1"/>
</dbReference>
<evidence type="ECO:0000256" key="3">
    <source>
        <dbReference type="ARBA" id="ARBA00009466"/>
    </source>
</evidence>
<evidence type="ECO:0000313" key="9">
    <source>
        <dbReference type="EMBL" id="EGD78507.1"/>
    </source>
</evidence>
<dbReference type="OMA" id="DCFHELC"/>
<feature type="domain" description="Exportin-7/Ran-binding protein 17 TPR repeats" evidence="8">
    <location>
        <begin position="376"/>
        <end position="606"/>
    </location>
</feature>
<evidence type="ECO:0000256" key="5">
    <source>
        <dbReference type="ARBA" id="ARBA00022490"/>
    </source>
</evidence>
<dbReference type="eggNOG" id="KOG1410">
    <property type="taxonomic scope" value="Eukaryota"/>
</dbReference>
<dbReference type="Pfam" id="PF25795">
    <property type="entry name" value="TPR_XPO7"/>
    <property type="match status" value="1"/>
</dbReference>
<dbReference type="InterPro" id="IPR011989">
    <property type="entry name" value="ARM-like"/>
</dbReference>
<evidence type="ECO:0000256" key="7">
    <source>
        <dbReference type="ARBA" id="ARBA00023242"/>
    </source>
</evidence>
<dbReference type="InterPro" id="IPR044189">
    <property type="entry name" value="XPO4/7-like"/>
</dbReference>
<dbReference type="FunCoup" id="F2UN08">
    <property type="interactions" value="2353"/>
</dbReference>
<evidence type="ECO:0000256" key="1">
    <source>
        <dbReference type="ARBA" id="ARBA00004123"/>
    </source>
</evidence>
<dbReference type="PANTHER" id="PTHR12596:SF2">
    <property type="entry name" value="EXPORTIN-7 ISOFORM X1"/>
    <property type="match status" value="1"/>
</dbReference>
<keyword evidence="10" id="KW-1185">Reference proteome</keyword>
<evidence type="ECO:0000259" key="8">
    <source>
        <dbReference type="Pfam" id="PF25795"/>
    </source>
</evidence>
<dbReference type="InParanoid" id="F2UN08"/>
<dbReference type="GeneID" id="16070001"/>
<proteinExistence type="inferred from homology"/>
<dbReference type="PANTHER" id="PTHR12596">
    <property type="entry name" value="EXPORTIN 4,7-RELATED"/>
    <property type="match status" value="1"/>
</dbReference>
<dbReference type="AlphaFoldDB" id="F2UN08"/>